<evidence type="ECO:0000259" key="2">
    <source>
        <dbReference type="Pfam" id="PF13966"/>
    </source>
</evidence>
<accession>A0AAF0Q096</accession>
<dbReference type="PANTHER" id="PTHR33116">
    <property type="entry name" value="REVERSE TRANSCRIPTASE ZINC-BINDING DOMAIN-CONTAINING PROTEIN-RELATED-RELATED"/>
    <property type="match status" value="1"/>
</dbReference>
<dbReference type="Proteomes" id="UP001234989">
    <property type="component" value="Chromosome 2"/>
</dbReference>
<evidence type="ECO:0000256" key="1">
    <source>
        <dbReference type="SAM" id="SignalP"/>
    </source>
</evidence>
<evidence type="ECO:0000313" key="4">
    <source>
        <dbReference type="Proteomes" id="UP001234989"/>
    </source>
</evidence>
<feature type="domain" description="Reverse transcriptase zinc-binding" evidence="2">
    <location>
        <begin position="354"/>
        <end position="422"/>
    </location>
</feature>
<reference evidence="3" key="1">
    <citation type="submission" date="2023-08" db="EMBL/GenBank/DDBJ databases">
        <title>A de novo genome assembly of Solanum verrucosum Schlechtendal, a Mexican diploid species geographically isolated from the other diploid A-genome species in potato relatives.</title>
        <authorList>
            <person name="Hosaka K."/>
        </authorList>
    </citation>
    <scope>NUCLEOTIDE SEQUENCE</scope>
    <source>
        <tissue evidence="3">Young leaves</tissue>
    </source>
</reference>
<dbReference type="PANTHER" id="PTHR33116:SF85">
    <property type="entry name" value="REVERSE TRANSCRIPTASE ZINC-BINDING DOMAIN-CONTAINING PROTEIN"/>
    <property type="match status" value="1"/>
</dbReference>
<dbReference type="Pfam" id="PF13966">
    <property type="entry name" value="zf-RVT"/>
    <property type="match status" value="1"/>
</dbReference>
<organism evidence="3 4">
    <name type="scientific">Solanum verrucosum</name>
    <dbReference type="NCBI Taxonomy" id="315347"/>
    <lineage>
        <taxon>Eukaryota</taxon>
        <taxon>Viridiplantae</taxon>
        <taxon>Streptophyta</taxon>
        <taxon>Embryophyta</taxon>
        <taxon>Tracheophyta</taxon>
        <taxon>Spermatophyta</taxon>
        <taxon>Magnoliopsida</taxon>
        <taxon>eudicotyledons</taxon>
        <taxon>Gunneridae</taxon>
        <taxon>Pentapetalae</taxon>
        <taxon>asterids</taxon>
        <taxon>lamiids</taxon>
        <taxon>Solanales</taxon>
        <taxon>Solanaceae</taxon>
        <taxon>Solanoideae</taxon>
        <taxon>Solaneae</taxon>
        <taxon>Solanum</taxon>
    </lineage>
</organism>
<evidence type="ECO:0000313" key="3">
    <source>
        <dbReference type="EMBL" id="WMV14073.1"/>
    </source>
</evidence>
<feature type="signal peptide" evidence="1">
    <location>
        <begin position="1"/>
        <end position="21"/>
    </location>
</feature>
<feature type="chain" id="PRO_5042196894" description="Reverse transcriptase zinc-binding domain-containing protein" evidence="1">
    <location>
        <begin position="22"/>
        <end position="444"/>
    </location>
</feature>
<dbReference type="EMBL" id="CP133613">
    <property type="protein sequence ID" value="WMV14073.1"/>
    <property type="molecule type" value="Genomic_DNA"/>
</dbReference>
<dbReference type="AlphaFoldDB" id="A0AAF0Q096"/>
<gene>
    <name evidence="3" type="ORF">MTR67_007458</name>
</gene>
<name>A0AAF0Q096_SOLVR</name>
<sequence length="444" mass="52003">MFMELSQLFLLSLFITHLLYADDPLNFCDAEEDHLKILRLILIFDAMSGLHVNWRKSFLYPVNEVSNMEILNSILGGEVGVLPTTYLGMPLGVKSNSMEIWDGVIEKCEKRLARWKSQYLSLGGRLTLINYVLDALPIYVMSLFPIPPGIINRLDSFRRKILWQGNKERRGYHLVKSKTVITEKRVGGLGIKNMKNQSKALRMKWLWEYSNDNQKLWGSVIKAKYEESDSWMTKEVTTPYGVSLWKSIRELWNEFKPNTKIKVVDGIKTRFGRMIGMQKEIWRLFPDIHYLVLQQQSTIADLWTPQGWNFVFRRHLNDWEIPRVTEFFRSIDQFSGLEIGRDRFQWLGNSKGIFKVGAVYKKLNHQNLQLLKWPWRHIWKAKIPYKVSCFVWLLAKEAVLTQENLMKRGITLCPRCFFCGKKLQKQSIICLSNEKSLASCGIYS</sequence>
<keyword evidence="1" id="KW-0732">Signal</keyword>
<keyword evidence="4" id="KW-1185">Reference proteome</keyword>
<dbReference type="InterPro" id="IPR026960">
    <property type="entry name" value="RVT-Znf"/>
</dbReference>
<protein>
    <recommendedName>
        <fullName evidence="2">Reverse transcriptase zinc-binding domain-containing protein</fullName>
    </recommendedName>
</protein>
<proteinExistence type="predicted"/>